<dbReference type="Pfam" id="PF12706">
    <property type="entry name" value="Lactamase_B_2"/>
    <property type="match status" value="1"/>
</dbReference>
<dbReference type="InterPro" id="IPR050114">
    <property type="entry name" value="UPF0173_UPF0282_UlaG_hydrolase"/>
</dbReference>
<dbReference type="PANTHER" id="PTHR43546">
    <property type="entry name" value="UPF0173 METAL-DEPENDENT HYDROLASE MJ1163-RELATED"/>
    <property type="match status" value="1"/>
</dbReference>
<dbReference type="InterPro" id="IPR036866">
    <property type="entry name" value="RibonucZ/Hydroxyglut_hydro"/>
</dbReference>
<reference evidence="3 4" key="1">
    <citation type="submission" date="2019-08" db="EMBL/GenBank/DDBJ databases">
        <title>In-depth cultivation of the pig gut microbiome towards novel bacterial diversity and tailored functional studies.</title>
        <authorList>
            <person name="Wylensek D."/>
            <person name="Hitch T.C.A."/>
            <person name="Clavel T."/>
        </authorList>
    </citation>
    <scope>NUCLEOTIDE SEQUENCE [LARGE SCALE GENOMIC DNA]</scope>
    <source>
        <strain evidence="3 4">WCA-389-WT-5B</strain>
    </source>
</reference>
<dbReference type="GO" id="GO:0016787">
    <property type="term" value="F:hydrolase activity"/>
    <property type="evidence" value="ECO:0007669"/>
    <property type="project" value="UniProtKB-KW"/>
</dbReference>
<dbReference type="AlphaFoldDB" id="A0A6N7W3B6"/>
<organism evidence="3 4">
    <name type="scientific">Acidaminococcus fermentans</name>
    <dbReference type="NCBI Taxonomy" id="905"/>
    <lineage>
        <taxon>Bacteria</taxon>
        <taxon>Bacillati</taxon>
        <taxon>Bacillota</taxon>
        <taxon>Negativicutes</taxon>
        <taxon>Acidaminococcales</taxon>
        <taxon>Acidaminococcaceae</taxon>
        <taxon>Acidaminococcus</taxon>
    </lineage>
</organism>
<keyword evidence="1 3" id="KW-0378">Hydrolase</keyword>
<name>A0A6N7W3B6_ACIFE</name>
<proteinExistence type="predicted"/>
<gene>
    <name evidence="3" type="ORF">FX155_10475</name>
</gene>
<evidence type="ECO:0000313" key="3">
    <source>
        <dbReference type="EMBL" id="MSS83013.1"/>
    </source>
</evidence>
<protein>
    <submittedName>
        <fullName evidence="3">MBL fold metallo-hydrolase</fullName>
    </submittedName>
</protein>
<dbReference type="Proteomes" id="UP000441455">
    <property type="component" value="Unassembled WGS sequence"/>
</dbReference>
<evidence type="ECO:0000313" key="4">
    <source>
        <dbReference type="Proteomes" id="UP000441455"/>
    </source>
</evidence>
<sequence length="264" mass="29047">MEIQQIRNATNKIKFGGVTFLLDPWLADKGSMGSFDDITLENYQVPDPVKMVLPMPFYGLPLSREKIREGVDAYIVTHIHPDHIDVAADGTVGKFLDKTVPVFVQNETDAAVFRKSGFQRVQVLSAEGTVWKNVTLTKVPAKHGTMVSCGNAMGVVFQAQGEKTLYVSGDTVWYPGVKQTLEAYSPEVVTVNACAAELVGFGRLIMNDEDVECVARTVPRATIFITHMDNVAHASLTRYDMKGRLAGRGVTNYVMPQDGETVLF</sequence>
<feature type="domain" description="Metallo-beta-lactamase" evidence="2">
    <location>
        <begin position="60"/>
        <end position="227"/>
    </location>
</feature>
<evidence type="ECO:0000256" key="1">
    <source>
        <dbReference type="ARBA" id="ARBA00022801"/>
    </source>
</evidence>
<dbReference type="EMBL" id="VULN01000019">
    <property type="protein sequence ID" value="MSS83013.1"/>
    <property type="molecule type" value="Genomic_DNA"/>
</dbReference>
<dbReference type="OrthoDB" id="9805728at2"/>
<dbReference type="SUPFAM" id="SSF56281">
    <property type="entry name" value="Metallo-hydrolase/oxidoreductase"/>
    <property type="match status" value="1"/>
</dbReference>
<dbReference type="RefSeq" id="WP_154488653.1">
    <property type="nucleotide sequence ID" value="NZ_VULN01000019.1"/>
</dbReference>
<comment type="caution">
    <text evidence="3">The sequence shown here is derived from an EMBL/GenBank/DDBJ whole genome shotgun (WGS) entry which is preliminary data.</text>
</comment>
<dbReference type="InterPro" id="IPR001279">
    <property type="entry name" value="Metallo-B-lactamas"/>
</dbReference>
<accession>A0A6N7W3B6</accession>
<dbReference type="PANTHER" id="PTHR43546:SF9">
    <property type="entry name" value="L-ASCORBATE-6-PHOSPHATE LACTONASE ULAG-RELATED"/>
    <property type="match status" value="1"/>
</dbReference>
<evidence type="ECO:0000259" key="2">
    <source>
        <dbReference type="Pfam" id="PF12706"/>
    </source>
</evidence>
<dbReference type="Gene3D" id="3.60.15.10">
    <property type="entry name" value="Ribonuclease Z/Hydroxyacylglutathione hydrolase-like"/>
    <property type="match status" value="1"/>
</dbReference>